<reference evidence="3" key="1">
    <citation type="journal article" date="2019" name="Int. J. Syst. Evol. Microbiol.">
        <title>The Global Catalogue of Microorganisms (GCM) 10K type strain sequencing project: providing services to taxonomists for standard genome sequencing and annotation.</title>
        <authorList>
            <consortium name="The Broad Institute Genomics Platform"/>
            <consortium name="The Broad Institute Genome Sequencing Center for Infectious Disease"/>
            <person name="Wu L."/>
            <person name="Ma J."/>
        </authorList>
    </citation>
    <scope>NUCLEOTIDE SEQUENCE [LARGE SCALE GENOMIC DNA]</scope>
    <source>
        <strain evidence="3">NBRC 112299</strain>
    </source>
</reference>
<evidence type="ECO:0008006" key="4">
    <source>
        <dbReference type="Google" id="ProtNLM"/>
    </source>
</evidence>
<evidence type="ECO:0000313" key="3">
    <source>
        <dbReference type="Proteomes" id="UP001157125"/>
    </source>
</evidence>
<dbReference type="Proteomes" id="UP001157125">
    <property type="component" value="Unassembled WGS sequence"/>
</dbReference>
<evidence type="ECO:0000313" key="2">
    <source>
        <dbReference type="EMBL" id="GMA37263.1"/>
    </source>
</evidence>
<organism evidence="2 3">
    <name type="scientific">Demequina litorisediminis</name>
    <dbReference type="NCBI Taxonomy" id="1849022"/>
    <lineage>
        <taxon>Bacteria</taxon>
        <taxon>Bacillati</taxon>
        <taxon>Actinomycetota</taxon>
        <taxon>Actinomycetes</taxon>
        <taxon>Micrococcales</taxon>
        <taxon>Demequinaceae</taxon>
        <taxon>Demequina</taxon>
    </lineage>
</organism>
<comment type="caution">
    <text evidence="2">The sequence shown here is derived from an EMBL/GenBank/DDBJ whole genome shotgun (WGS) entry which is preliminary data.</text>
</comment>
<keyword evidence="3" id="KW-1185">Reference proteome</keyword>
<name>A0ABQ6IKM9_9MICO</name>
<proteinExistence type="predicted"/>
<dbReference type="EMBL" id="BSUN01000001">
    <property type="protein sequence ID" value="GMA37263.1"/>
    <property type="molecule type" value="Genomic_DNA"/>
</dbReference>
<protein>
    <recommendedName>
        <fullName evidence="4">Bacteriocin-protection, YdeI or OmpD-Associated</fullName>
    </recommendedName>
</protein>
<accession>A0ABQ6IKM9</accession>
<dbReference type="Pfam" id="PF13376">
    <property type="entry name" value="OmdA"/>
    <property type="match status" value="1"/>
</dbReference>
<evidence type="ECO:0000256" key="1">
    <source>
        <dbReference type="SAM" id="MobiDB-lite"/>
    </source>
</evidence>
<feature type="region of interest" description="Disordered" evidence="1">
    <location>
        <begin position="1"/>
        <end position="47"/>
    </location>
</feature>
<sequence length="293" mass="31940">MKCDTMPPALPWPSRRAKPPPRSAGSERRATSPAYFDPSAPATFSSRPTAWSLIEQGVARQRGDVSVDEPLDQGTHPLDLGRCQRHDSITSEGSDIAALVHNDLMASPTEPPRLTVADASAWRTWLDENEDTSDGVWLTLTKKAGSPDTTVTYAQALDEALCSGWIDGRRRSLDERTFQQHFTPRRARSIWSQRNVGLVAALTDQGRMRPRGQAEIHRAKADGRWDRAYAGQATMTVPEDLVSALAAVPGASAAFGALPRAERFTLLHQVTTAPDAAKRLARIAKTVGQVTPD</sequence>
<gene>
    <name evidence="2" type="ORF">GCM10025876_34670</name>
</gene>